<keyword evidence="11" id="KW-1185">Reference proteome</keyword>
<dbReference type="InterPro" id="IPR048356">
    <property type="entry name" value="MS_N"/>
</dbReference>
<evidence type="ECO:0000259" key="8">
    <source>
        <dbReference type="Pfam" id="PF20656"/>
    </source>
</evidence>
<dbReference type="CDD" id="cd00727">
    <property type="entry name" value="malate_synt_A"/>
    <property type="match status" value="1"/>
</dbReference>
<comment type="catalytic activity">
    <reaction evidence="6">
        <text>glyoxylate + acetyl-CoA + H2O = (S)-malate + CoA + H(+)</text>
        <dbReference type="Rhea" id="RHEA:18181"/>
        <dbReference type="ChEBI" id="CHEBI:15377"/>
        <dbReference type="ChEBI" id="CHEBI:15378"/>
        <dbReference type="ChEBI" id="CHEBI:15589"/>
        <dbReference type="ChEBI" id="CHEBI:36655"/>
        <dbReference type="ChEBI" id="CHEBI:57287"/>
        <dbReference type="ChEBI" id="CHEBI:57288"/>
        <dbReference type="EC" id="2.3.3.9"/>
    </reaction>
</comment>
<keyword evidence="3" id="KW-0329">Glyoxylate bypass</keyword>
<feature type="domain" description="Malate synthase C-terminal" evidence="9">
    <location>
        <begin position="395"/>
        <end position="510"/>
    </location>
</feature>
<dbReference type="PANTHER" id="PTHR42902:SF1">
    <property type="entry name" value="MALATE SYNTHASE 1-RELATED"/>
    <property type="match status" value="1"/>
</dbReference>
<dbReference type="SUPFAM" id="SSF51645">
    <property type="entry name" value="Malate synthase G"/>
    <property type="match status" value="1"/>
</dbReference>
<dbReference type="PANTHER" id="PTHR42902">
    <property type="entry name" value="MALATE SYNTHASE"/>
    <property type="match status" value="1"/>
</dbReference>
<dbReference type="EC" id="2.3.3.9" evidence="2"/>
<proteinExistence type="inferred from homology"/>
<dbReference type="Proteomes" id="UP000676967">
    <property type="component" value="Chromosome"/>
</dbReference>
<feature type="domain" description="Malate synthase N-terminal" evidence="8">
    <location>
        <begin position="2"/>
        <end position="51"/>
    </location>
</feature>
<feature type="domain" description="Malate synthase TIM barrel" evidence="7">
    <location>
        <begin position="142"/>
        <end position="387"/>
    </location>
</feature>
<dbReference type="EMBL" id="AP023356">
    <property type="protein sequence ID" value="BCJ41732.1"/>
    <property type="molecule type" value="Genomic_DNA"/>
</dbReference>
<evidence type="ECO:0000256" key="5">
    <source>
        <dbReference type="ARBA" id="ARBA00022679"/>
    </source>
</evidence>
<evidence type="ECO:0000256" key="6">
    <source>
        <dbReference type="ARBA" id="ARBA00047918"/>
    </source>
</evidence>
<evidence type="ECO:0000256" key="2">
    <source>
        <dbReference type="ARBA" id="ARBA00012636"/>
    </source>
</evidence>
<dbReference type="PIRSF" id="PIRSF001363">
    <property type="entry name" value="Malate_synth"/>
    <property type="match status" value="1"/>
</dbReference>
<sequence length="511" mass="56751">MTEILSDEAVAFVADLNRRFRPRRNELLEARAARRAEIAAGASLGFLAETADIRAAEWSAPPAPADLQDRRVEITGPTERKMTINALNSGAKVWLADLEDANTPHWSNVVDGQQNLYDAIRRTISLETEKKTYELNGGPYPTIVMRPRGWHLDERHLPVDGEPAVGALVDFGLYFFHNAKELLERGSGPYFYLPKMESHKEAALWNDVFTYAQEQLGIPVGTIRATVLIETIPAAFEMEEILYALRPHISGLNAGRWDYLFSIIKYFRDNPRMILPDRAAVTMTAPFMRAYSELLVSTCHRRGAFAMGGMAAFIPSRRDPQVNEIALAKVNEDKEREAGDGFDGSWVAHPDLVPVCQAIFDRVLGDKPNQLSKLRPDVAVDARDLLDVAALDAQVTEAGLRNNVNVALQYLEAWLRGNGAVAIHNLMEDAATAEISRSQIWQWIHNGVKLPDGTPITAELVARIEDEELAKITAAAGEGGRFEDARKLFERVALADDFADFLTTAAYDAID</sequence>
<evidence type="ECO:0000313" key="11">
    <source>
        <dbReference type="Proteomes" id="UP000676967"/>
    </source>
</evidence>
<evidence type="ECO:0000256" key="3">
    <source>
        <dbReference type="ARBA" id="ARBA00022435"/>
    </source>
</evidence>
<dbReference type="InterPro" id="IPR048355">
    <property type="entry name" value="MS_C"/>
</dbReference>
<dbReference type="Pfam" id="PF20659">
    <property type="entry name" value="MS_C"/>
    <property type="match status" value="1"/>
</dbReference>
<dbReference type="Gene3D" id="3.20.20.360">
    <property type="entry name" value="Malate synthase, domain 3"/>
    <property type="match status" value="1"/>
</dbReference>
<name>A0ABM7LR66_9ACTN</name>
<dbReference type="InterPro" id="IPR011076">
    <property type="entry name" value="Malate_synth_sf"/>
</dbReference>
<evidence type="ECO:0000259" key="7">
    <source>
        <dbReference type="Pfam" id="PF01274"/>
    </source>
</evidence>
<keyword evidence="4" id="KW-0816">Tricarboxylic acid cycle</keyword>
<dbReference type="RefSeq" id="WP_189333165.1">
    <property type="nucleotide sequence ID" value="NZ_AP023356.1"/>
</dbReference>
<evidence type="ECO:0000256" key="1">
    <source>
        <dbReference type="ARBA" id="ARBA00006394"/>
    </source>
</evidence>
<organism evidence="10 11">
    <name type="scientific">Actinoplanes ianthinogenes</name>
    <dbReference type="NCBI Taxonomy" id="122358"/>
    <lineage>
        <taxon>Bacteria</taxon>
        <taxon>Bacillati</taxon>
        <taxon>Actinomycetota</taxon>
        <taxon>Actinomycetes</taxon>
        <taxon>Micromonosporales</taxon>
        <taxon>Micromonosporaceae</taxon>
        <taxon>Actinoplanes</taxon>
    </lineage>
</organism>
<dbReference type="InterPro" id="IPR046363">
    <property type="entry name" value="MS_N_TIM-barrel_dom"/>
</dbReference>
<dbReference type="InterPro" id="IPR044856">
    <property type="entry name" value="Malate_synth_C_sf"/>
</dbReference>
<dbReference type="Pfam" id="PF20656">
    <property type="entry name" value="MS_N"/>
    <property type="match status" value="1"/>
</dbReference>
<dbReference type="Gene3D" id="1.20.1220.12">
    <property type="entry name" value="Malate synthase, domain III"/>
    <property type="match status" value="1"/>
</dbReference>
<keyword evidence="5" id="KW-0808">Transferase</keyword>
<evidence type="ECO:0000313" key="10">
    <source>
        <dbReference type="EMBL" id="BCJ41732.1"/>
    </source>
</evidence>
<comment type="similarity">
    <text evidence="1">Belongs to the malate synthase family.</text>
</comment>
<dbReference type="NCBIfam" id="TIGR01344">
    <property type="entry name" value="malate_syn_A"/>
    <property type="match status" value="1"/>
</dbReference>
<reference evidence="10 11" key="1">
    <citation type="submission" date="2020-08" db="EMBL/GenBank/DDBJ databases">
        <title>Whole genome shotgun sequence of Actinoplanes ianthinogenes NBRC 13996.</title>
        <authorList>
            <person name="Komaki H."/>
            <person name="Tamura T."/>
        </authorList>
    </citation>
    <scope>NUCLEOTIDE SEQUENCE [LARGE SCALE GENOMIC DNA]</scope>
    <source>
        <strain evidence="10 11">NBRC 13996</strain>
    </source>
</reference>
<dbReference type="InterPro" id="IPR006252">
    <property type="entry name" value="Malate_synthA"/>
</dbReference>
<protein>
    <recommendedName>
        <fullName evidence="2">malate synthase</fullName>
        <ecNumber evidence="2">2.3.3.9</ecNumber>
    </recommendedName>
</protein>
<dbReference type="Pfam" id="PF01274">
    <property type="entry name" value="MS_TIM-barrel"/>
    <property type="match status" value="1"/>
</dbReference>
<accession>A0ABM7LR66</accession>
<evidence type="ECO:0000259" key="9">
    <source>
        <dbReference type="Pfam" id="PF20659"/>
    </source>
</evidence>
<evidence type="ECO:0000256" key="4">
    <source>
        <dbReference type="ARBA" id="ARBA00022532"/>
    </source>
</evidence>
<dbReference type="InterPro" id="IPR001465">
    <property type="entry name" value="Malate_synthase_TIM"/>
</dbReference>
<gene>
    <name evidence="10" type="primary">aceB_2</name>
    <name evidence="10" type="ORF">Aiant_23890</name>
</gene>